<dbReference type="InterPro" id="IPR029021">
    <property type="entry name" value="Prot-tyrosine_phosphatase-like"/>
</dbReference>
<evidence type="ECO:0000313" key="3">
    <source>
        <dbReference type="Proteomes" id="UP000593578"/>
    </source>
</evidence>
<evidence type="ECO:0008006" key="4">
    <source>
        <dbReference type="Google" id="ProtNLM"/>
    </source>
</evidence>
<evidence type="ECO:0000313" key="2">
    <source>
        <dbReference type="EMBL" id="MBA0598322.1"/>
    </source>
</evidence>
<keyword evidence="1" id="KW-0812">Transmembrane</keyword>
<dbReference type="Pfam" id="PF03162">
    <property type="entry name" value="Y_phosphatase2"/>
    <property type="match status" value="1"/>
</dbReference>
<feature type="transmembrane region" description="Helical" evidence="1">
    <location>
        <begin position="26"/>
        <end position="48"/>
    </location>
</feature>
<accession>A0A7J8QB23</accession>
<comment type="caution">
    <text evidence="2">The sequence shown here is derived from an EMBL/GenBank/DDBJ whole genome shotgun (WGS) entry which is preliminary data.</text>
</comment>
<dbReference type="PANTHER" id="PTHR31126">
    <property type="entry name" value="TYROSINE-PROTEIN PHOSPHATASE"/>
    <property type="match status" value="1"/>
</dbReference>
<dbReference type="AlphaFoldDB" id="A0A7J8QB23"/>
<evidence type="ECO:0000256" key="1">
    <source>
        <dbReference type="SAM" id="Phobius"/>
    </source>
</evidence>
<dbReference type="GO" id="GO:0005737">
    <property type="term" value="C:cytoplasm"/>
    <property type="evidence" value="ECO:0007669"/>
    <property type="project" value="TreeGrafter"/>
</dbReference>
<dbReference type="SUPFAM" id="SSF52799">
    <property type="entry name" value="(Phosphotyrosine protein) phosphatases II"/>
    <property type="match status" value="1"/>
</dbReference>
<dbReference type="Gene3D" id="3.90.190.10">
    <property type="entry name" value="Protein tyrosine phosphatase superfamily"/>
    <property type="match status" value="1"/>
</dbReference>
<name>A0A7J8QB23_GOSRA</name>
<keyword evidence="1" id="KW-0472">Membrane</keyword>
<sequence>MLILWTGTLCEHSRGNNPGSIECRSWYYNTLLFATLMVSLCVICLYLASSSSMTDVNNHPLLIHCRRGKHRTGCLVGCLRKMQRWYLSSIFDEYQRFAGAKARVSDQRFIERFDVSSSKR</sequence>
<proteinExistence type="predicted"/>
<organism evidence="2 3">
    <name type="scientific">Gossypium raimondii</name>
    <name type="common">Peruvian cotton</name>
    <name type="synonym">Gossypium klotzschianum subsp. raimondii</name>
    <dbReference type="NCBI Taxonomy" id="29730"/>
    <lineage>
        <taxon>Eukaryota</taxon>
        <taxon>Viridiplantae</taxon>
        <taxon>Streptophyta</taxon>
        <taxon>Embryophyta</taxon>
        <taxon>Tracheophyta</taxon>
        <taxon>Spermatophyta</taxon>
        <taxon>Magnoliopsida</taxon>
        <taxon>eudicotyledons</taxon>
        <taxon>Gunneridae</taxon>
        <taxon>Pentapetalae</taxon>
        <taxon>rosids</taxon>
        <taxon>malvids</taxon>
        <taxon>Malvales</taxon>
        <taxon>Malvaceae</taxon>
        <taxon>Malvoideae</taxon>
        <taxon>Gossypium</taxon>
    </lineage>
</organism>
<dbReference type="InterPro" id="IPR016130">
    <property type="entry name" value="Tyr_Pase_AS"/>
</dbReference>
<dbReference type="Proteomes" id="UP000593578">
    <property type="component" value="Unassembled WGS sequence"/>
</dbReference>
<reference evidence="2 3" key="1">
    <citation type="journal article" date="2019" name="Genome Biol. Evol.">
        <title>Insights into the evolution of the New World diploid cottons (Gossypium, subgenus Houzingenia) based on genome sequencing.</title>
        <authorList>
            <person name="Grover C.E."/>
            <person name="Arick M.A. 2nd"/>
            <person name="Thrash A."/>
            <person name="Conover J.L."/>
            <person name="Sanders W.S."/>
            <person name="Peterson D.G."/>
            <person name="Frelichowski J.E."/>
            <person name="Scheffler J.A."/>
            <person name="Scheffler B.E."/>
            <person name="Wendel J.F."/>
        </authorList>
    </citation>
    <scope>NUCLEOTIDE SEQUENCE [LARGE SCALE GENOMIC DNA]</scope>
    <source>
        <strain evidence="2">8</strain>
        <tissue evidence="2">Leaf</tissue>
    </source>
</reference>
<dbReference type="GO" id="GO:0052845">
    <property type="term" value="F:inositol-5-diphosphate-1,2,3,4,6-pentakisphosphate diphosphatase activity"/>
    <property type="evidence" value="ECO:0007669"/>
    <property type="project" value="UniProtKB-ARBA"/>
</dbReference>
<dbReference type="PANTHER" id="PTHR31126:SF56">
    <property type="entry name" value="TYROSINE-PROTEIN PHOSPHATASE DOMAIN-CONTAINING PROTEIN"/>
    <property type="match status" value="1"/>
</dbReference>
<dbReference type="GO" id="GO:0016791">
    <property type="term" value="F:phosphatase activity"/>
    <property type="evidence" value="ECO:0007669"/>
    <property type="project" value="TreeGrafter"/>
</dbReference>
<keyword evidence="1" id="KW-1133">Transmembrane helix</keyword>
<dbReference type="InterPro" id="IPR004861">
    <property type="entry name" value="Siw14-like"/>
</dbReference>
<protein>
    <recommendedName>
        <fullName evidence="4">Tyrosine specific protein phosphatases domain-containing protein</fullName>
    </recommendedName>
</protein>
<dbReference type="PROSITE" id="PS00383">
    <property type="entry name" value="TYR_PHOSPHATASE_1"/>
    <property type="match status" value="1"/>
</dbReference>
<dbReference type="EMBL" id="JABEZZ010000010">
    <property type="protein sequence ID" value="MBA0598322.1"/>
    <property type="molecule type" value="Genomic_DNA"/>
</dbReference>
<gene>
    <name evidence="2" type="ORF">Gorai_008089</name>
</gene>
<dbReference type="GO" id="GO:0052847">
    <property type="term" value="F:inositol-1,5-bisdiphosphate-2,3,4,6-tetrakisphosphate 5-diphosphatase activity"/>
    <property type="evidence" value="ECO:0007669"/>
    <property type="project" value="UniProtKB-ARBA"/>
</dbReference>